<keyword evidence="2" id="KW-0808">Transferase</keyword>
<keyword evidence="6" id="KW-1185">Reference proteome</keyword>
<evidence type="ECO:0000313" key="6">
    <source>
        <dbReference type="Proteomes" id="UP000600026"/>
    </source>
</evidence>
<dbReference type="InterPro" id="IPR028098">
    <property type="entry name" value="Glyco_trans_4-like_N"/>
</dbReference>
<dbReference type="EMBL" id="BNEE01000006">
    <property type="protein sequence ID" value="GHI86867.1"/>
    <property type="molecule type" value="Genomic_DNA"/>
</dbReference>
<dbReference type="AlphaFoldDB" id="A0A919LG98"/>
<proteinExistence type="predicted"/>
<evidence type="ECO:0000256" key="1">
    <source>
        <dbReference type="ARBA" id="ARBA00022676"/>
    </source>
</evidence>
<sequence>MSGTQVLTGLDLPWGSPGGSVELLKDLYLGPSAPLPARTFMLGPDDGPAPGGQARPTLLDVPGKQLNGAGFWSYVERLTRALTRHFPPGEQDVLHLQHLAFGAAPALLRGYPEHPAIALVHGTDLLFAEEFPTQLDVLGQVAAAARTIVVPTAAMADRLRLLTPVEASRIVHVPWGVPDRLLTGPPARTVSREGDLRVLYAGRLTPEKGAAELVTAVSGAPGIRLSMASPLGEFQSLSQAMDTSAVRYLGWLSRPDLWAAFAEHDLLVIPSAKLEAFGLVAVEAQACGLPVAYQAVPGLTDALGDSALPLDFTGAPRRTRDALVRLASDRSALEELRSAGHRNASRFPLSRTAHELGRLTEQLR</sequence>
<dbReference type="Pfam" id="PF00534">
    <property type="entry name" value="Glycos_transf_1"/>
    <property type="match status" value="1"/>
</dbReference>
<dbReference type="PANTHER" id="PTHR45947:SF3">
    <property type="entry name" value="SULFOQUINOVOSYL TRANSFERASE SQD2"/>
    <property type="match status" value="1"/>
</dbReference>
<organism evidence="5 6">
    <name type="scientific">Streptomyces xanthophaeus</name>
    <dbReference type="NCBI Taxonomy" id="67385"/>
    <lineage>
        <taxon>Bacteria</taxon>
        <taxon>Bacillati</taxon>
        <taxon>Actinomycetota</taxon>
        <taxon>Actinomycetes</taxon>
        <taxon>Kitasatosporales</taxon>
        <taxon>Streptomycetaceae</taxon>
        <taxon>Streptomyces</taxon>
    </lineage>
</organism>
<dbReference type="GO" id="GO:1901137">
    <property type="term" value="P:carbohydrate derivative biosynthetic process"/>
    <property type="evidence" value="ECO:0007669"/>
    <property type="project" value="UniProtKB-ARBA"/>
</dbReference>
<feature type="domain" description="Glycosyl transferase family 1" evidence="3">
    <location>
        <begin position="190"/>
        <end position="307"/>
    </location>
</feature>
<dbReference type="Gene3D" id="3.40.50.2000">
    <property type="entry name" value="Glycogen Phosphorylase B"/>
    <property type="match status" value="2"/>
</dbReference>
<dbReference type="OrthoDB" id="9809227at2"/>
<evidence type="ECO:0000256" key="2">
    <source>
        <dbReference type="ARBA" id="ARBA00022679"/>
    </source>
</evidence>
<accession>A0A919LG98</accession>
<dbReference type="CDD" id="cd03801">
    <property type="entry name" value="GT4_PimA-like"/>
    <property type="match status" value="1"/>
</dbReference>
<dbReference type="Proteomes" id="UP000600026">
    <property type="component" value="Unassembled WGS sequence"/>
</dbReference>
<reference evidence="5" key="1">
    <citation type="submission" date="2020-09" db="EMBL/GenBank/DDBJ databases">
        <title>Whole genome shotgun sequence of Streptomyces xanthophaeus NBRC 12829.</title>
        <authorList>
            <person name="Komaki H."/>
            <person name="Tamura T."/>
        </authorList>
    </citation>
    <scope>NUCLEOTIDE SEQUENCE</scope>
    <source>
        <strain evidence="5">NBRC 12829</strain>
    </source>
</reference>
<dbReference type="RefSeq" id="WP_031142527.1">
    <property type="nucleotide sequence ID" value="NZ_BNEE01000006.1"/>
</dbReference>
<evidence type="ECO:0000313" key="5">
    <source>
        <dbReference type="EMBL" id="GHI86867.1"/>
    </source>
</evidence>
<comment type="caution">
    <text evidence="5">The sequence shown here is derived from an EMBL/GenBank/DDBJ whole genome shotgun (WGS) entry which is preliminary data.</text>
</comment>
<dbReference type="GO" id="GO:0016758">
    <property type="term" value="F:hexosyltransferase activity"/>
    <property type="evidence" value="ECO:0007669"/>
    <property type="project" value="TreeGrafter"/>
</dbReference>
<evidence type="ECO:0008006" key="7">
    <source>
        <dbReference type="Google" id="ProtNLM"/>
    </source>
</evidence>
<dbReference type="InterPro" id="IPR050194">
    <property type="entry name" value="Glycosyltransferase_grp1"/>
</dbReference>
<dbReference type="InterPro" id="IPR001296">
    <property type="entry name" value="Glyco_trans_1"/>
</dbReference>
<protein>
    <recommendedName>
        <fullName evidence="7">Glycosyltransferase</fullName>
    </recommendedName>
</protein>
<gene>
    <name evidence="5" type="ORF">Sxan_42310</name>
</gene>
<feature type="domain" description="Glycosyltransferase subfamily 4-like N-terminal" evidence="4">
    <location>
        <begin position="60"/>
        <end position="178"/>
    </location>
</feature>
<dbReference type="PANTHER" id="PTHR45947">
    <property type="entry name" value="SULFOQUINOVOSYL TRANSFERASE SQD2"/>
    <property type="match status" value="1"/>
</dbReference>
<name>A0A919LG98_9ACTN</name>
<dbReference type="SUPFAM" id="SSF53756">
    <property type="entry name" value="UDP-Glycosyltransferase/glycogen phosphorylase"/>
    <property type="match status" value="1"/>
</dbReference>
<evidence type="ECO:0000259" key="4">
    <source>
        <dbReference type="Pfam" id="PF13439"/>
    </source>
</evidence>
<dbReference type="Pfam" id="PF13439">
    <property type="entry name" value="Glyco_transf_4"/>
    <property type="match status" value="1"/>
</dbReference>
<keyword evidence="1" id="KW-0328">Glycosyltransferase</keyword>
<evidence type="ECO:0000259" key="3">
    <source>
        <dbReference type="Pfam" id="PF00534"/>
    </source>
</evidence>